<sequence length="782" mass="86143">MEKTPTSDLFSRKQQAKLIVVMQNFFTKALQTIVQARAVPEASLASYNDDGQSSKINKWFNLQVPSTGDEWLRGEIKQWRAQAENYGLPSMIIETYLDLRLISPSEIVLLEDDNGSLWTVIEGGSKKKEVVVERWLIEFDRNLALSATVDELPLIYKQAIVLLRVLYAITRLLPAYKLKKYVTKLLSKNLVVRNRFVDPKQPISSKGRIGLSKSIIPHQMLMTESHMTQRSFEPIETTLGSLRVSVSYRNHYKFKVQDREERLSNHFLISDKEQAEQAQRNNQTQNLTRTLEGSATGSRTTRHANSRPSSRSGSRSRSHSTSRPNSRSASLSSDRPQTSKPRDSLVQHGEKNSLLPCTSLLQHEESSPTPKTLAKQKLVSIAPIRPGFQPFKVGSISNSPPPLSGLSHTPNSLTGSSMERRISVTSNRSGSNASLAALLRNARGSTSSSNTPNTMTISGSQNNFNMLFPRSISSSHGSHLQGDDHFGETVSSAPRFSSSFGSRQSRRFSNSSRLNSILNNDAHPSLLGTSVELNSSSAPFSGLYVEDDISSFVQMIDDNPDLRLSRSHHSSKQGSSDNVSSSHLSALNRFQLLKSQHQQLGESVSASLILHHNQMGSRESQNSGSGSKPSSRKSSHSIYSPPPSLPTGSFDNSRLPSITSRLNDSGIHSGDVSGSPRSFKNSYSGGNVSFLKSPGSKLVSSPLTATTMAHATHHAEGVSGLATSPSIYVKAKRPIKYEDVFEDDDDTNDYFGSTGKEMSHADHDDHMSYDNDDLLFEMTDTK</sequence>
<dbReference type="OrthoDB" id="70161at2759"/>
<feature type="compositionally biased region" description="Low complexity" evidence="5">
    <location>
        <begin position="321"/>
        <end position="336"/>
    </location>
</feature>
<feature type="region of interest" description="Disordered" evidence="5">
    <location>
        <begin position="614"/>
        <end position="679"/>
    </location>
</feature>
<dbReference type="GO" id="GO:1990316">
    <property type="term" value="C:Atg1/ULK1 kinase complex"/>
    <property type="evidence" value="ECO:0007669"/>
    <property type="project" value="InterPro"/>
</dbReference>
<dbReference type="STRING" id="45354.A0A1L0BSU9"/>
<evidence type="ECO:0000259" key="6">
    <source>
        <dbReference type="Pfam" id="PF10033"/>
    </source>
</evidence>
<feature type="compositionally biased region" description="Polar residues" evidence="5">
    <location>
        <begin position="646"/>
        <end position="663"/>
    </location>
</feature>
<feature type="compositionally biased region" description="Low complexity" evidence="5">
    <location>
        <begin position="491"/>
        <end position="505"/>
    </location>
</feature>
<dbReference type="InterPro" id="IPR040182">
    <property type="entry name" value="ATG13"/>
</dbReference>
<feature type="domain" description="Autophagy-related protein 13 N-terminal" evidence="6">
    <location>
        <begin position="23"/>
        <end position="254"/>
    </location>
</feature>
<gene>
    <name evidence="7" type="ORF">SAMEA4029010_CIC11G00000001856</name>
</gene>
<protein>
    <recommendedName>
        <fullName evidence="2 4">Autophagy-related protein 13</fullName>
    </recommendedName>
</protein>
<feature type="region of interest" description="Disordered" evidence="5">
    <location>
        <begin position="442"/>
        <end position="505"/>
    </location>
</feature>
<dbReference type="GO" id="GO:0000407">
    <property type="term" value="C:phagophore assembly site"/>
    <property type="evidence" value="ECO:0007669"/>
    <property type="project" value="TreeGrafter"/>
</dbReference>
<dbReference type="EMBL" id="LT635759">
    <property type="protein sequence ID" value="SGZ53306.1"/>
    <property type="molecule type" value="Genomic_DNA"/>
</dbReference>
<feature type="compositionally biased region" description="Polar residues" evidence="5">
    <location>
        <begin position="459"/>
        <end position="478"/>
    </location>
</feature>
<evidence type="ECO:0000256" key="3">
    <source>
        <dbReference type="ARBA" id="ARBA00023006"/>
    </source>
</evidence>
<evidence type="ECO:0000256" key="2">
    <source>
        <dbReference type="ARBA" id="ARBA00013801"/>
    </source>
</evidence>
<dbReference type="GO" id="GO:0000423">
    <property type="term" value="P:mitophagy"/>
    <property type="evidence" value="ECO:0007669"/>
    <property type="project" value="TreeGrafter"/>
</dbReference>
<dbReference type="Gene3D" id="6.10.140.1900">
    <property type="match status" value="1"/>
</dbReference>
<dbReference type="PANTHER" id="PTHR13430:SF4">
    <property type="entry name" value="AUTOPHAGY-RELATED PROTEIN 13"/>
    <property type="match status" value="1"/>
</dbReference>
<feature type="compositionally biased region" description="Low complexity" evidence="5">
    <location>
        <begin position="620"/>
        <end position="629"/>
    </location>
</feature>
<evidence type="ECO:0000256" key="5">
    <source>
        <dbReference type="SAM" id="MobiDB-lite"/>
    </source>
</evidence>
<dbReference type="PANTHER" id="PTHR13430">
    <property type="match status" value="1"/>
</dbReference>
<accession>A0A1L0BSU9</accession>
<evidence type="ECO:0000256" key="4">
    <source>
        <dbReference type="RuleBase" id="RU361214"/>
    </source>
</evidence>
<feature type="compositionally biased region" description="Polar residues" evidence="5">
    <location>
        <begin position="276"/>
        <end position="299"/>
    </location>
</feature>
<dbReference type="Proteomes" id="UP000182334">
    <property type="component" value="Chromosome IV"/>
</dbReference>
<proteinExistence type="inferred from homology"/>
<organism evidence="7 8">
    <name type="scientific">Sungouiella intermedia</name>
    <dbReference type="NCBI Taxonomy" id="45354"/>
    <lineage>
        <taxon>Eukaryota</taxon>
        <taxon>Fungi</taxon>
        <taxon>Dikarya</taxon>
        <taxon>Ascomycota</taxon>
        <taxon>Saccharomycotina</taxon>
        <taxon>Pichiomycetes</taxon>
        <taxon>Metschnikowiaceae</taxon>
        <taxon>Sungouiella</taxon>
    </lineage>
</organism>
<dbReference type="Gene3D" id="3.30.900.10">
    <property type="entry name" value="HORMA domain"/>
    <property type="match status" value="1"/>
</dbReference>
<dbReference type="InterPro" id="IPR018731">
    <property type="entry name" value="Atg13_N"/>
</dbReference>
<keyword evidence="8" id="KW-1185">Reference proteome</keyword>
<feature type="compositionally biased region" description="Basic and acidic residues" evidence="5">
    <location>
        <begin position="340"/>
        <end position="350"/>
    </location>
</feature>
<dbReference type="Pfam" id="PF10033">
    <property type="entry name" value="ATG13"/>
    <property type="match status" value="1"/>
</dbReference>
<feature type="region of interest" description="Disordered" evidence="5">
    <location>
        <begin position="392"/>
        <end position="417"/>
    </location>
</feature>
<feature type="compositionally biased region" description="Low complexity" evidence="5">
    <location>
        <begin position="442"/>
        <end position="458"/>
    </location>
</feature>
<feature type="compositionally biased region" description="Polar residues" evidence="5">
    <location>
        <begin position="406"/>
        <end position="417"/>
    </location>
</feature>
<evidence type="ECO:0000313" key="7">
    <source>
        <dbReference type="EMBL" id="SGZ53306.1"/>
    </source>
</evidence>
<reference evidence="7 8" key="1">
    <citation type="submission" date="2016-10" db="EMBL/GenBank/DDBJ databases">
        <authorList>
            <person name="de Groot N.N."/>
        </authorList>
    </citation>
    <scope>NUCLEOTIDE SEQUENCE [LARGE SCALE GENOMIC DNA]</scope>
    <source>
        <strain evidence="7 8">CBS 141442</strain>
    </source>
</reference>
<comment type="similarity">
    <text evidence="1 4">Belongs to the ATG13 family. Fungi subfamily.</text>
</comment>
<evidence type="ECO:0000313" key="8">
    <source>
        <dbReference type="Proteomes" id="UP000182334"/>
    </source>
</evidence>
<evidence type="ECO:0000256" key="1">
    <source>
        <dbReference type="ARBA" id="ARBA00005246"/>
    </source>
</evidence>
<dbReference type="InterPro" id="IPR036570">
    <property type="entry name" value="HORMA_dom_sf"/>
</dbReference>
<name>A0A1L0BSU9_9ASCO</name>
<dbReference type="GO" id="GO:0005829">
    <property type="term" value="C:cytosol"/>
    <property type="evidence" value="ECO:0007669"/>
    <property type="project" value="TreeGrafter"/>
</dbReference>
<dbReference type="AlphaFoldDB" id="A0A1L0BSU9"/>
<keyword evidence="3 4" id="KW-0072">Autophagy</keyword>
<dbReference type="GO" id="GO:0034497">
    <property type="term" value="P:protein localization to phagophore assembly site"/>
    <property type="evidence" value="ECO:0007669"/>
    <property type="project" value="TreeGrafter"/>
</dbReference>
<feature type="region of interest" description="Disordered" evidence="5">
    <location>
        <begin position="270"/>
        <end position="350"/>
    </location>
</feature>
<dbReference type="GO" id="GO:0034727">
    <property type="term" value="P:piecemeal microautophagy of the nucleus"/>
    <property type="evidence" value="ECO:0007669"/>
    <property type="project" value="TreeGrafter"/>
</dbReference>